<evidence type="ECO:0000313" key="4">
    <source>
        <dbReference type="EMBL" id="KZM21380.1"/>
    </source>
</evidence>
<organism evidence="4 5">
    <name type="scientific">Didymella rabiei</name>
    <name type="common">Chickpea ascochyta blight fungus</name>
    <name type="synonym">Mycosphaerella rabiei</name>
    <dbReference type="NCBI Taxonomy" id="5454"/>
    <lineage>
        <taxon>Eukaryota</taxon>
        <taxon>Fungi</taxon>
        <taxon>Dikarya</taxon>
        <taxon>Ascomycota</taxon>
        <taxon>Pezizomycotina</taxon>
        <taxon>Dothideomycetes</taxon>
        <taxon>Pleosporomycetidae</taxon>
        <taxon>Pleosporales</taxon>
        <taxon>Pleosporineae</taxon>
        <taxon>Didymellaceae</taxon>
        <taxon>Ascochyta</taxon>
    </lineage>
</organism>
<dbReference type="InterPro" id="IPR013320">
    <property type="entry name" value="ConA-like_dom_sf"/>
</dbReference>
<dbReference type="InterPro" id="IPR050546">
    <property type="entry name" value="Glycosyl_Hydrlase_16"/>
</dbReference>
<dbReference type="STRING" id="5454.A0A163ATM6"/>
<feature type="chain" id="PRO_5007841777" evidence="2">
    <location>
        <begin position="21"/>
        <end position="1011"/>
    </location>
</feature>
<feature type="compositionally biased region" description="Low complexity" evidence="1">
    <location>
        <begin position="570"/>
        <end position="584"/>
    </location>
</feature>
<dbReference type="Gene3D" id="2.60.120.200">
    <property type="match status" value="1"/>
</dbReference>
<dbReference type="FunFam" id="2.60.120.200:FF:000179">
    <property type="entry name" value="Unplaced genomic scaffold supercont1.19, whole genome shotgun sequence"/>
    <property type="match status" value="1"/>
</dbReference>
<reference evidence="4 5" key="1">
    <citation type="journal article" date="2016" name="Sci. Rep.">
        <title>Draft genome sequencing and secretome analysis of fungal phytopathogen Ascochyta rabiei provides insight into the necrotrophic effector repertoire.</title>
        <authorList>
            <person name="Verma S."/>
            <person name="Gazara R.K."/>
            <person name="Nizam S."/>
            <person name="Parween S."/>
            <person name="Chattopadhyay D."/>
            <person name="Verma P.K."/>
        </authorList>
    </citation>
    <scope>NUCLEOTIDE SEQUENCE [LARGE SCALE GENOMIC DNA]</scope>
    <source>
        <strain evidence="4 5">ArDII</strain>
    </source>
</reference>
<feature type="region of interest" description="Disordered" evidence="1">
    <location>
        <begin position="843"/>
        <end position="873"/>
    </location>
</feature>
<keyword evidence="4" id="KW-0378">Hydrolase</keyword>
<keyword evidence="2" id="KW-0732">Signal</keyword>
<name>A0A163ATM6_DIDRA</name>
<dbReference type="AlphaFoldDB" id="A0A163ATM6"/>
<dbReference type="Proteomes" id="UP000076837">
    <property type="component" value="Unassembled WGS sequence"/>
</dbReference>
<dbReference type="GO" id="GO:0009251">
    <property type="term" value="P:glucan catabolic process"/>
    <property type="evidence" value="ECO:0007669"/>
    <property type="project" value="TreeGrafter"/>
</dbReference>
<dbReference type="CDD" id="cd02181">
    <property type="entry name" value="GH16_fungal_Lam16A_glucanase"/>
    <property type="match status" value="1"/>
</dbReference>
<dbReference type="InterPro" id="IPR000757">
    <property type="entry name" value="Beta-glucanase-like"/>
</dbReference>
<dbReference type="Pfam" id="PF26113">
    <property type="entry name" value="GH16_XgeA"/>
    <property type="match status" value="1"/>
</dbReference>
<evidence type="ECO:0000256" key="2">
    <source>
        <dbReference type="SAM" id="SignalP"/>
    </source>
</evidence>
<dbReference type="PANTHER" id="PTHR10963:SF24">
    <property type="entry name" value="GLYCOSIDASE C21B10.07-RELATED"/>
    <property type="match status" value="1"/>
</dbReference>
<sequence length="1011" mass="106358">MPSLSLLFGFGFTLSSLASATKYTAQDTYAGSSFFDSFNFVTEEKTNGFVKYVDRSRAESQGYINYKDGDAIFGVDYKSKLDSSSGKDVGRESVRLEGKKEYNKGLFVLDVKHMPGGICGTWPAFWSLGREPWPVKGEIDIIEGVNMNSVNKFVLHTDTQCKTDGKGQTGAQSLYNCALDSPSGASGCDVNDVNTSTYGAGFNANVGGYYVTEWQADGIRMWFFPRGSAPKSLQTGEPDTSEFGTPNANFQGDCDIEKRFMDQRFIFTNTFCGDWAGNVYANSGCPMYSGLSGMDSCKKYVAENPAVFKDAYWRISSFKTYNKRMLSSSSSVAPSSTHASSSSVRVSSSTPVSSSVHISSSSVYASSSVQASSSSVQASSSSAHVSSSVAHISSALSSSVIYSSATPTPHVSSSIYDPASTPAASSSYPHSIPSSVASSTTPPDYVSSSSEAHGFSSIYSPSISYDYTSSSAIISSVTETPYSHGISSSIYSAFALETPYPNDSPSINPSASSSYAVSSDVSSIYPSETPYSSSSVVYSSETPYDSSIYPSGTSSSSAYPDVTSYPVDKSSSSTPVSPNPSSAPIYSAYPEDDGYEYGSISSKTLHASSKASEYPIMSTTGASSMPSGYPAFSSKYPEASSKVPDHDNEYPATSSKASDYGTYPAVSAKVTEHSKYPVASSSAPVYGDDHPSYPISSPIPVYESYPVSTPGVKSTPAYADYPELPSFTPLYSTYPAVSSKPSYDDQQSSDSYKTTTAYETTYVDICPTGYTTITTKVTAIQTPAPYPTTDAHYAPPGFEVMTKYCAQGCGEGPKTVTVTVPCSKCQASMPVYGKPTDKVSSVYSKSTDVPSKPTGNAPYTPAQPIKPSTPEDSTTKITATEIVTLTKIPVPESQYYATHPSIASASAISIKYPDSDLGKSSTNSRPVVPTGYAGSDKPYPTASAPSSKPVYPTVAGHAGGNITMSYGTGASAAGKPTQTGYEASEFTGAASGVQVGGVVAGAVAVFAAMMM</sequence>
<dbReference type="PANTHER" id="PTHR10963">
    <property type="entry name" value="GLYCOSYL HYDROLASE-RELATED"/>
    <property type="match status" value="1"/>
</dbReference>
<accession>A0A163ATM6</accession>
<feature type="signal peptide" evidence="2">
    <location>
        <begin position="1"/>
        <end position="20"/>
    </location>
</feature>
<gene>
    <name evidence="4" type="ORF">ST47_g7489</name>
</gene>
<comment type="caution">
    <text evidence="4">The sequence shown here is derived from an EMBL/GenBank/DDBJ whole genome shotgun (WGS) entry which is preliminary data.</text>
</comment>
<dbReference type="SUPFAM" id="SSF49899">
    <property type="entry name" value="Concanavalin A-like lectins/glucanases"/>
    <property type="match status" value="1"/>
</dbReference>
<feature type="region of interest" description="Disordered" evidence="1">
    <location>
        <begin position="329"/>
        <end position="350"/>
    </location>
</feature>
<evidence type="ECO:0000259" key="3">
    <source>
        <dbReference type="PROSITE" id="PS51762"/>
    </source>
</evidence>
<dbReference type="PROSITE" id="PS51762">
    <property type="entry name" value="GH16_2"/>
    <property type="match status" value="1"/>
</dbReference>
<keyword evidence="5" id="KW-1185">Reference proteome</keyword>
<feature type="region of interest" description="Disordered" evidence="1">
    <location>
        <begin position="915"/>
        <end position="948"/>
    </location>
</feature>
<dbReference type="EMBL" id="JYNV01000246">
    <property type="protein sequence ID" value="KZM21380.1"/>
    <property type="molecule type" value="Genomic_DNA"/>
</dbReference>
<feature type="domain" description="GH16" evidence="3">
    <location>
        <begin position="27"/>
        <end position="284"/>
    </location>
</feature>
<dbReference type="GO" id="GO:0004553">
    <property type="term" value="F:hydrolase activity, hydrolyzing O-glycosyl compounds"/>
    <property type="evidence" value="ECO:0007669"/>
    <property type="project" value="InterPro"/>
</dbReference>
<evidence type="ECO:0000313" key="5">
    <source>
        <dbReference type="Proteomes" id="UP000076837"/>
    </source>
</evidence>
<protein>
    <submittedName>
        <fullName evidence="4">Hydrolase</fullName>
    </submittedName>
</protein>
<evidence type="ECO:0000256" key="1">
    <source>
        <dbReference type="SAM" id="MobiDB-lite"/>
    </source>
</evidence>
<proteinExistence type="predicted"/>
<feature type="region of interest" description="Disordered" evidence="1">
    <location>
        <begin position="549"/>
        <end position="588"/>
    </location>
</feature>